<proteinExistence type="predicted"/>
<organism evidence="2 3">
    <name type="scientific">Neotoma lepida</name>
    <name type="common">Desert woodrat</name>
    <dbReference type="NCBI Taxonomy" id="56216"/>
    <lineage>
        <taxon>Eukaryota</taxon>
        <taxon>Metazoa</taxon>
        <taxon>Chordata</taxon>
        <taxon>Craniata</taxon>
        <taxon>Vertebrata</taxon>
        <taxon>Euteleostomi</taxon>
        <taxon>Mammalia</taxon>
        <taxon>Eutheria</taxon>
        <taxon>Euarchontoglires</taxon>
        <taxon>Glires</taxon>
        <taxon>Rodentia</taxon>
        <taxon>Myomorpha</taxon>
        <taxon>Muroidea</taxon>
        <taxon>Cricetidae</taxon>
        <taxon>Neotominae</taxon>
        <taxon>Neotoma</taxon>
    </lineage>
</organism>
<reference evidence="2 3" key="1">
    <citation type="submission" date="2016-06" db="EMBL/GenBank/DDBJ databases">
        <title>The Draft Genome Sequence and Annotation of the Desert Woodrat Neotoma lepida.</title>
        <authorList>
            <person name="Campbell M."/>
            <person name="Oakeson K.F."/>
            <person name="Yandell M."/>
            <person name="Halpert J.R."/>
            <person name="Dearing D."/>
        </authorList>
    </citation>
    <scope>NUCLEOTIDE SEQUENCE [LARGE SCALE GENOMIC DNA]</scope>
    <source>
        <strain evidence="2">417</strain>
        <tissue evidence="2">Liver</tissue>
    </source>
</reference>
<dbReference type="EMBL" id="LZPO01034769">
    <property type="protein sequence ID" value="OBS77099.1"/>
    <property type="molecule type" value="Genomic_DNA"/>
</dbReference>
<evidence type="ECO:0000313" key="3">
    <source>
        <dbReference type="Proteomes" id="UP000092124"/>
    </source>
</evidence>
<feature type="non-terminal residue" evidence="2">
    <location>
        <position position="1"/>
    </location>
</feature>
<accession>A0A1A6HFR8</accession>
<sequence>HQENLLLPCVGPDSYGPALSTESEDKQPAGLPQQGADRSPNLSPSLRCHSARLCMPMMLRTQTNSASMPMMLLILLKKILPAGGQVDYEASRACFPTTTSPRSEAPRD</sequence>
<dbReference type="Proteomes" id="UP000092124">
    <property type="component" value="Unassembled WGS sequence"/>
</dbReference>
<feature type="region of interest" description="Disordered" evidence="1">
    <location>
        <begin position="1"/>
        <end position="43"/>
    </location>
</feature>
<name>A0A1A6HFR8_NEOLE</name>
<evidence type="ECO:0000313" key="2">
    <source>
        <dbReference type="EMBL" id="OBS77099.1"/>
    </source>
</evidence>
<dbReference type="AlphaFoldDB" id="A0A1A6HFR8"/>
<comment type="caution">
    <text evidence="2">The sequence shown here is derived from an EMBL/GenBank/DDBJ whole genome shotgun (WGS) entry which is preliminary data.</text>
</comment>
<protein>
    <submittedName>
        <fullName evidence="2">Uncharacterized protein</fullName>
    </submittedName>
</protein>
<evidence type="ECO:0000256" key="1">
    <source>
        <dbReference type="SAM" id="MobiDB-lite"/>
    </source>
</evidence>
<gene>
    <name evidence="2" type="ORF">A6R68_16456</name>
</gene>
<keyword evidence="3" id="KW-1185">Reference proteome</keyword>